<accession>A0A1F8GR12</accession>
<gene>
    <name evidence="3" type="ORF">A2941_00815</name>
</gene>
<dbReference type="Proteomes" id="UP000178444">
    <property type="component" value="Unassembled WGS sequence"/>
</dbReference>
<keyword evidence="2" id="KW-1133">Transmembrane helix</keyword>
<evidence type="ECO:0008006" key="5">
    <source>
        <dbReference type="Google" id="ProtNLM"/>
    </source>
</evidence>
<feature type="transmembrane region" description="Helical" evidence="2">
    <location>
        <begin position="205"/>
        <end position="226"/>
    </location>
</feature>
<evidence type="ECO:0000256" key="1">
    <source>
        <dbReference type="SAM" id="MobiDB-lite"/>
    </source>
</evidence>
<feature type="compositionally biased region" description="Basic residues" evidence="1">
    <location>
        <begin position="37"/>
        <end position="46"/>
    </location>
</feature>
<proteinExistence type="predicted"/>
<keyword evidence="2" id="KW-0812">Transmembrane</keyword>
<dbReference type="EMBL" id="MGKO01000006">
    <property type="protein sequence ID" value="OGN27872.1"/>
    <property type="molecule type" value="Genomic_DNA"/>
</dbReference>
<comment type="caution">
    <text evidence="3">The sequence shown here is derived from an EMBL/GenBank/DDBJ whole genome shotgun (WGS) entry which is preliminary data.</text>
</comment>
<evidence type="ECO:0000256" key="2">
    <source>
        <dbReference type="SAM" id="Phobius"/>
    </source>
</evidence>
<evidence type="ECO:0000313" key="4">
    <source>
        <dbReference type="Proteomes" id="UP000178444"/>
    </source>
</evidence>
<reference evidence="3 4" key="1">
    <citation type="journal article" date="2016" name="Nat. Commun.">
        <title>Thousands of microbial genomes shed light on interconnected biogeochemical processes in an aquifer system.</title>
        <authorList>
            <person name="Anantharaman K."/>
            <person name="Brown C.T."/>
            <person name="Hug L.A."/>
            <person name="Sharon I."/>
            <person name="Castelle C.J."/>
            <person name="Probst A.J."/>
            <person name="Thomas B.C."/>
            <person name="Singh A."/>
            <person name="Wilkins M.J."/>
            <person name="Karaoz U."/>
            <person name="Brodie E.L."/>
            <person name="Williams K.H."/>
            <person name="Hubbard S.S."/>
            <person name="Banfield J.F."/>
        </authorList>
    </citation>
    <scope>NUCLEOTIDE SEQUENCE [LARGE SCALE GENOMIC DNA]</scope>
</reference>
<feature type="region of interest" description="Disordered" evidence="1">
    <location>
        <begin position="37"/>
        <end position="69"/>
    </location>
</feature>
<name>A0A1F8GR12_9BACT</name>
<organism evidence="3 4">
    <name type="scientific">Candidatus Yanofskybacteria bacterium RIFCSPLOWO2_01_FULL_49_17</name>
    <dbReference type="NCBI Taxonomy" id="1802700"/>
    <lineage>
        <taxon>Bacteria</taxon>
        <taxon>Candidatus Yanofskyibacteriota</taxon>
    </lineage>
</organism>
<protein>
    <recommendedName>
        <fullName evidence="5">DUF4012 domain-containing protein</fullName>
    </recommendedName>
</protein>
<keyword evidence="2" id="KW-0472">Membrane</keyword>
<dbReference type="Pfam" id="PF13196">
    <property type="entry name" value="DUF4012"/>
    <property type="match status" value="1"/>
</dbReference>
<dbReference type="InterPro" id="IPR025101">
    <property type="entry name" value="DUF4012"/>
</dbReference>
<sequence>MSQNRALFDIKPVDDSGSLDVERISAVQPVVNLAVARRRAATRRPAPRTQTKRTALSPKLELPPDPMNNRGVREEFESALNENTDLHLELAKFGVAHRLARLPDGQVGKPRYKPILKTHNLKPITRDRQGDSSEYEAILAEIHRSRSAAARAPEVSAMVALAKPVPSRGEQPAVQSGSFVAAPTRTSLISKRRPKTKSRWLSRRTLVISAIAIIVLAALIFSGWGLKRYIASQGESAIMELQNAKADLEKMDFESASEDFIKAYQNFAKAGDGLDFMGATISGLIASLPGGSSVKSVQNLVQIGKLLADSGAAMTEAAKVLANAGQLSVPGSAGEATIPSVMMKLHRALAISAQDIDDIKALLADTDAGIIPSDKKEAFQQLSALVPTIEEVVGQGADYAKFFADATGQPGTQRYLILFENSSELRPTGGFPGSYGVVTFKDGKLEDFFVGDVYDLDGQIKEPIVPPGPLRHITPDWGMRDANWFADFPTSARVIKDFYKMESGQPVQGVMTVNPSLVTDILKIIGPVAMPQYNLTLDADNFVPTIQNQVEYIADRTQPKQVLKDFAPVLLEKLRGADSNQWLAIFNSVIANMNKNAVLMYFDDLSLETFADDQGFAGQVWQGDGDYVMPVISNIKGSKGDAVTDTSFSLETKFEGSDAVHTLTITRTHNGGQNKYAFYNKRNPAYVRVLVPSGTELISIEGNDEPNFQPLLNYAKAGFANNDTLLKWETSAVKDTSSGVTTYKESGRAEFGFWLITDAGKTKTVTLKYRVPNVAKGGDYNLYFQKQPGLIVKNASIKVGDPDASVGAGYSFSGPLEKDLPIKIQLP</sequence>
<evidence type="ECO:0000313" key="3">
    <source>
        <dbReference type="EMBL" id="OGN27872.1"/>
    </source>
</evidence>
<dbReference type="AlphaFoldDB" id="A0A1F8GR12"/>